<proteinExistence type="predicted"/>
<protein>
    <submittedName>
        <fullName evidence="2">Uncharacterized protein</fullName>
    </submittedName>
</protein>
<dbReference type="AlphaFoldDB" id="A0A165AG36"/>
<feature type="compositionally biased region" description="Basic residues" evidence="1">
    <location>
        <begin position="221"/>
        <end position="230"/>
    </location>
</feature>
<reference evidence="2 3" key="1">
    <citation type="journal article" date="2016" name="Fungal Biol.">
        <title>The genome of Xylona heveae provides a window into fungal endophytism.</title>
        <authorList>
            <person name="Gazis R."/>
            <person name="Kuo A."/>
            <person name="Riley R."/>
            <person name="LaButti K."/>
            <person name="Lipzen A."/>
            <person name="Lin J."/>
            <person name="Amirebrahimi M."/>
            <person name="Hesse C.N."/>
            <person name="Spatafora J.W."/>
            <person name="Henrissat B."/>
            <person name="Hainaut M."/>
            <person name="Grigoriev I.V."/>
            <person name="Hibbett D.S."/>
        </authorList>
    </citation>
    <scope>NUCLEOTIDE SEQUENCE [LARGE SCALE GENOMIC DNA]</scope>
    <source>
        <strain evidence="2 3">TC161</strain>
    </source>
</reference>
<keyword evidence="3" id="KW-1185">Reference proteome</keyword>
<feature type="region of interest" description="Disordered" evidence="1">
    <location>
        <begin position="263"/>
        <end position="370"/>
    </location>
</feature>
<feature type="region of interest" description="Disordered" evidence="1">
    <location>
        <begin position="1"/>
        <end position="101"/>
    </location>
</feature>
<dbReference type="InParanoid" id="A0A165AG36"/>
<dbReference type="GeneID" id="28900732"/>
<organism evidence="2 3">
    <name type="scientific">Xylona heveae (strain CBS 132557 / TC161)</name>
    <dbReference type="NCBI Taxonomy" id="1328760"/>
    <lineage>
        <taxon>Eukaryota</taxon>
        <taxon>Fungi</taxon>
        <taxon>Dikarya</taxon>
        <taxon>Ascomycota</taxon>
        <taxon>Pezizomycotina</taxon>
        <taxon>Xylonomycetes</taxon>
        <taxon>Xylonales</taxon>
        <taxon>Xylonaceae</taxon>
        <taxon>Xylona</taxon>
    </lineage>
</organism>
<evidence type="ECO:0000313" key="2">
    <source>
        <dbReference type="EMBL" id="KZF20418.1"/>
    </source>
</evidence>
<dbReference type="RefSeq" id="XP_018185973.1">
    <property type="nucleotide sequence ID" value="XM_018335595.1"/>
</dbReference>
<gene>
    <name evidence="2" type="ORF">L228DRAFT_27353</name>
</gene>
<dbReference type="EMBL" id="KV407463">
    <property type="protein sequence ID" value="KZF20418.1"/>
    <property type="molecule type" value="Genomic_DNA"/>
</dbReference>
<evidence type="ECO:0000256" key="1">
    <source>
        <dbReference type="SAM" id="MobiDB-lite"/>
    </source>
</evidence>
<name>A0A165AG36_XYLHT</name>
<feature type="compositionally biased region" description="Polar residues" evidence="1">
    <location>
        <begin position="70"/>
        <end position="83"/>
    </location>
</feature>
<evidence type="ECO:0000313" key="3">
    <source>
        <dbReference type="Proteomes" id="UP000076632"/>
    </source>
</evidence>
<feature type="compositionally biased region" description="Basic and acidic residues" evidence="1">
    <location>
        <begin position="54"/>
        <end position="69"/>
    </location>
</feature>
<accession>A0A165AG36</accession>
<dbReference type="Proteomes" id="UP000076632">
    <property type="component" value="Unassembled WGS sequence"/>
</dbReference>
<feature type="region of interest" description="Disordered" evidence="1">
    <location>
        <begin position="158"/>
        <end position="241"/>
    </location>
</feature>
<feature type="compositionally biased region" description="Polar residues" evidence="1">
    <location>
        <begin position="182"/>
        <end position="205"/>
    </location>
</feature>
<sequence length="387" mass="42243">MGKSPSRPALSSRGYTIRAVQPEPVYAPNSPEKDPNRFSLGQSLGVVNPDNNENDVREADDVDFEERNNTQDGSVQHEANTGANHAETSHEAHISQQSPVSALPIVSDPNVAMSLQTLTGTTTQGAYAVAERTAARSPHKNSQIPFRPYQVEVLNHGQEVRPATHRRSSTKDSYESSGYARRSSQGLLNTDQNGPGIGSDSSQLPSLAADVQAQQNDDHGRPRRSLHPRQHSTESYMQGPVLNHEEMLRAESRRRSMDLLRQFGGGSPVYLERRDSSGSTWSSSSKVGAHKKRRSSLFGLLSKPPTPEVPHGSRESAITHLANSKAEPDPANPPLKTQEGSGNSARPKDIAEKRGRNKLQRSSTSQFVQALDEKKKKRFSGLGVSLL</sequence>